<protein>
    <submittedName>
        <fullName evidence="2">Uncharacterized protein LOC107426400 isoform X1</fullName>
    </submittedName>
</protein>
<evidence type="ECO:0000313" key="1">
    <source>
        <dbReference type="Proteomes" id="UP001652623"/>
    </source>
</evidence>
<gene>
    <name evidence="2" type="primary">LOC107426400</name>
</gene>
<reference evidence="2" key="1">
    <citation type="submission" date="2025-08" db="UniProtKB">
        <authorList>
            <consortium name="RefSeq"/>
        </authorList>
    </citation>
    <scope>IDENTIFICATION</scope>
    <source>
        <tissue evidence="2">Seedling</tissue>
    </source>
</reference>
<dbReference type="KEGG" id="zju:107426400"/>
<keyword evidence="1" id="KW-1185">Reference proteome</keyword>
<dbReference type="SUPFAM" id="SSF51197">
    <property type="entry name" value="Clavaminate synthase-like"/>
    <property type="match status" value="1"/>
</dbReference>
<dbReference type="PANTHER" id="PTHR48253">
    <property type="match status" value="1"/>
</dbReference>
<organism evidence="1 2">
    <name type="scientific">Ziziphus jujuba</name>
    <name type="common">Chinese jujube</name>
    <name type="synonym">Ziziphus sativa</name>
    <dbReference type="NCBI Taxonomy" id="326968"/>
    <lineage>
        <taxon>Eukaryota</taxon>
        <taxon>Viridiplantae</taxon>
        <taxon>Streptophyta</taxon>
        <taxon>Embryophyta</taxon>
        <taxon>Tracheophyta</taxon>
        <taxon>Spermatophyta</taxon>
        <taxon>Magnoliopsida</taxon>
        <taxon>eudicotyledons</taxon>
        <taxon>Gunneridae</taxon>
        <taxon>Pentapetalae</taxon>
        <taxon>rosids</taxon>
        <taxon>fabids</taxon>
        <taxon>Rosales</taxon>
        <taxon>Rhamnaceae</taxon>
        <taxon>Paliureae</taxon>
        <taxon>Ziziphus</taxon>
    </lineage>
</organism>
<sequence>MEETEKILQLYDLPFADLLLLSSSSSEELGPLDVVRSDIMEALGPAGPGLLAISGVPNASALRRHLPLARNLALLDADHRKLILKKHNLGSDVPLKDPSRKVSSFAMQLSYAYALDHTQLNPEQDLQRSDSDKATESVDNEYKNLGNKLKELGFCMMDLGLRLARVCDRAMGGQELEQSLLESGTAKGRLIHYHSAVDGHFLLKQGARKNRAKQTTRNQRISQGGSGEIRPIRSIHSNLWQQWHYDYGIFTVLTAPLFLKPNCVEGEEEEEEEGFADGGFKEFNGYPSGHTCLQIFDPNKNSVFMVKAPTESFIVQVGESADILSKGKLRATLHSVGRAEENFRNLSRETFVVFLQPAWNKVFSMSDYLKKHIGLELEDQVLSRECSEEKRIAEEEFKKIVPPLWSRLKDGMTFAEFSRETTKQYYGGSGLQSNR</sequence>
<dbReference type="Gene3D" id="2.60.120.330">
    <property type="entry name" value="B-lactam Antibiotic, Isopenicillin N Synthase, Chain"/>
    <property type="match status" value="1"/>
</dbReference>
<dbReference type="GeneID" id="107426400"/>
<dbReference type="Proteomes" id="UP001652623">
    <property type="component" value="Chromosome 9"/>
</dbReference>
<dbReference type="PANTHER" id="PTHR48253:SF2">
    <property type="entry name" value="ISOPENICILLIN N SYNTHASE-LIKE FE(2+) 2OG DIOXYGENASE DOMAIN-CONTAINING PROTEIN"/>
    <property type="match status" value="1"/>
</dbReference>
<name>A0A6P4AB57_ZIZJJ</name>
<dbReference type="InParanoid" id="A0A6P4AB57"/>
<dbReference type="FunCoup" id="A0A6P4AB57">
    <property type="interactions" value="1205"/>
</dbReference>
<dbReference type="RefSeq" id="XP_015892063.3">
    <property type="nucleotide sequence ID" value="XM_016036577.4"/>
</dbReference>
<dbReference type="AlphaFoldDB" id="A0A6P4AB57"/>
<proteinExistence type="predicted"/>
<dbReference type="InterPro" id="IPR027443">
    <property type="entry name" value="IPNS-like_sf"/>
</dbReference>
<evidence type="ECO:0000313" key="2">
    <source>
        <dbReference type="RefSeq" id="XP_015892063.3"/>
    </source>
</evidence>
<accession>A0A6P4AB57</accession>